<dbReference type="Pfam" id="PF01699">
    <property type="entry name" value="Na_Ca_ex"/>
    <property type="match status" value="2"/>
</dbReference>
<feature type="transmembrane region" description="Helical" evidence="10">
    <location>
        <begin position="84"/>
        <end position="105"/>
    </location>
</feature>
<feature type="transmembrane region" description="Helical" evidence="10">
    <location>
        <begin position="190"/>
        <end position="209"/>
    </location>
</feature>
<dbReference type="NCBIfam" id="TIGR00378">
    <property type="entry name" value="cax"/>
    <property type="match status" value="1"/>
</dbReference>
<dbReference type="OrthoDB" id="1699231at2759"/>
<evidence type="ECO:0000256" key="2">
    <source>
        <dbReference type="ARBA" id="ARBA00008170"/>
    </source>
</evidence>
<feature type="transmembrane region" description="Helical" evidence="10">
    <location>
        <begin position="373"/>
        <end position="393"/>
    </location>
</feature>
<keyword evidence="4 10" id="KW-0109">Calcium transport</keyword>
<dbReference type="GO" id="GO:0000329">
    <property type="term" value="C:fungal-type vacuole membrane"/>
    <property type="evidence" value="ECO:0007669"/>
    <property type="project" value="TreeGrafter"/>
</dbReference>
<evidence type="ECO:0000313" key="12">
    <source>
        <dbReference type="EMBL" id="KAH3672009.1"/>
    </source>
</evidence>
<feature type="transmembrane region" description="Helical" evidence="10">
    <location>
        <begin position="312"/>
        <end position="339"/>
    </location>
</feature>
<evidence type="ECO:0000256" key="9">
    <source>
        <dbReference type="ARBA" id="ARBA00023136"/>
    </source>
</evidence>
<organism evidence="12 13">
    <name type="scientific">Wickerhamomyces mucosus</name>
    <dbReference type="NCBI Taxonomy" id="1378264"/>
    <lineage>
        <taxon>Eukaryota</taxon>
        <taxon>Fungi</taxon>
        <taxon>Dikarya</taxon>
        <taxon>Ascomycota</taxon>
        <taxon>Saccharomycotina</taxon>
        <taxon>Saccharomycetes</taxon>
        <taxon>Phaffomycetales</taxon>
        <taxon>Wickerhamomycetaceae</taxon>
        <taxon>Wickerhamomyces</taxon>
    </lineage>
</organism>
<comment type="caution">
    <text evidence="12">The sequence shown here is derived from an EMBL/GenBank/DDBJ whole genome shotgun (WGS) entry which is preliminary data.</text>
</comment>
<dbReference type="GO" id="GO:0012505">
    <property type="term" value="C:endomembrane system"/>
    <property type="evidence" value="ECO:0007669"/>
    <property type="project" value="UniProtKB-SubCell"/>
</dbReference>
<dbReference type="NCBIfam" id="TIGR00846">
    <property type="entry name" value="caca2"/>
    <property type="match status" value="1"/>
</dbReference>
<proteinExistence type="inferred from homology"/>
<evidence type="ECO:0000256" key="5">
    <source>
        <dbReference type="ARBA" id="ARBA00022692"/>
    </source>
</evidence>
<comment type="function">
    <text evidence="10">Has a role in promoting intracellular calcium ion sequestration via the exchange of calcium ions for hydrogen ions across the vacuolar membrane. Involved also in manganese ion homeostasis via its uptake into the vacuole.</text>
</comment>
<keyword evidence="13" id="KW-1185">Reference proteome</keyword>
<dbReference type="EMBL" id="JAEUBF010001261">
    <property type="protein sequence ID" value="KAH3672009.1"/>
    <property type="molecule type" value="Genomic_DNA"/>
</dbReference>
<feature type="domain" description="Sodium/calcium exchanger membrane region" evidence="11">
    <location>
        <begin position="53"/>
        <end position="211"/>
    </location>
</feature>
<dbReference type="Gene3D" id="1.20.1420.30">
    <property type="entry name" value="NCX, central ion-binding region"/>
    <property type="match status" value="1"/>
</dbReference>
<evidence type="ECO:0000256" key="7">
    <source>
        <dbReference type="ARBA" id="ARBA00022989"/>
    </source>
</evidence>
<dbReference type="AlphaFoldDB" id="A0A9P8PIJ6"/>
<reference evidence="12" key="1">
    <citation type="journal article" date="2021" name="Open Biol.">
        <title>Shared evolutionary footprints suggest mitochondrial oxidative damage underlies multiple complex I losses in fungi.</title>
        <authorList>
            <person name="Schikora-Tamarit M.A."/>
            <person name="Marcet-Houben M."/>
            <person name="Nosek J."/>
            <person name="Gabaldon T."/>
        </authorList>
    </citation>
    <scope>NUCLEOTIDE SEQUENCE</scope>
    <source>
        <strain evidence="12">CBS6341</strain>
    </source>
</reference>
<gene>
    <name evidence="12" type="ORF">WICMUC_004516</name>
</gene>
<feature type="transmembrane region" description="Helical" evidence="10">
    <location>
        <begin position="117"/>
        <end position="138"/>
    </location>
</feature>
<keyword evidence="10" id="KW-0050">Antiport</keyword>
<evidence type="ECO:0000256" key="6">
    <source>
        <dbReference type="ARBA" id="ARBA00022837"/>
    </source>
</evidence>
<keyword evidence="5 10" id="KW-0812">Transmembrane</keyword>
<evidence type="ECO:0000259" key="11">
    <source>
        <dbReference type="Pfam" id="PF01699"/>
    </source>
</evidence>
<evidence type="ECO:0000256" key="1">
    <source>
        <dbReference type="ARBA" id="ARBA00004127"/>
    </source>
</evidence>
<reference evidence="12" key="2">
    <citation type="submission" date="2021-01" db="EMBL/GenBank/DDBJ databases">
        <authorList>
            <person name="Schikora-Tamarit M.A."/>
        </authorList>
    </citation>
    <scope>NUCLEOTIDE SEQUENCE</scope>
    <source>
        <strain evidence="12">CBS6341</strain>
    </source>
</reference>
<dbReference type="InterPro" id="IPR004837">
    <property type="entry name" value="NaCa_Exmemb"/>
</dbReference>
<feature type="transmembrane region" description="Helical" evidence="10">
    <location>
        <begin position="249"/>
        <end position="270"/>
    </location>
</feature>
<dbReference type="InterPro" id="IPR004713">
    <property type="entry name" value="CaH_exchang"/>
</dbReference>
<evidence type="ECO:0000256" key="4">
    <source>
        <dbReference type="ARBA" id="ARBA00022568"/>
    </source>
</evidence>
<sequence>MDVHTPLLSSHDSTFRKGYKIAIVTFKSSIVNYLLIFVPLGIISGYFEFNSSWIFWINFLAIIPLASLLAFATEELAKHVGETLGGLLNATFGNAVELIVSIIALKNGQISIVQSSMLGSILSNLLLVLGCCFIAGGYNRLQQKFNQTVAQTMSSLMALATAGLIIPAAFHASLPDLLNDDGSSDHMILLLSRGASIVLLIIYVLFLVFQLKTHKQLFENFDEDLDETTASGASIDDHEEVQLSAKSSIVLLLLVTVVVSICADYLVGSIDEIVESSGLSKTFIGLIILPIVANASEHVTAIIVAMKDKMDLAIGVAIGSSLQIALFVLPFMVLIGWIIDVPMTLFFSTFETSVLFISMLIANYLILDGESNWLEGVLLVGTYTIIALAFYYLPDTTRSL</sequence>
<feature type="transmembrane region" description="Helical" evidence="10">
    <location>
        <begin position="21"/>
        <end position="47"/>
    </location>
</feature>
<protein>
    <recommendedName>
        <fullName evidence="10">Vacuolar calcium ion transporter</fullName>
    </recommendedName>
</protein>
<keyword evidence="10" id="KW-0926">Vacuole</keyword>
<evidence type="ECO:0000313" key="13">
    <source>
        <dbReference type="Proteomes" id="UP000769528"/>
    </source>
</evidence>
<dbReference type="PANTHER" id="PTHR31503">
    <property type="entry name" value="VACUOLAR CALCIUM ION TRANSPORTER"/>
    <property type="match status" value="1"/>
</dbReference>
<name>A0A9P8PIJ6_9ASCO</name>
<dbReference type="InterPro" id="IPR004798">
    <property type="entry name" value="CAX-like"/>
</dbReference>
<dbReference type="GO" id="GO:0015369">
    <property type="term" value="F:calcium:proton antiporter activity"/>
    <property type="evidence" value="ECO:0007669"/>
    <property type="project" value="UniProtKB-UniRule"/>
</dbReference>
<comment type="subcellular location">
    <subcellularLocation>
        <location evidence="1">Endomembrane system</location>
        <topology evidence="1">Multi-pass membrane protein</topology>
    </subcellularLocation>
    <subcellularLocation>
        <location evidence="10">Vacuole membrane</location>
    </subcellularLocation>
</comment>
<comment type="similarity">
    <text evidence="2 10">Belongs to the Ca(2+):cation antiporter (CaCA) (TC 2.A.19) family.</text>
</comment>
<feature type="transmembrane region" description="Helical" evidence="10">
    <location>
        <begin position="53"/>
        <end position="72"/>
    </location>
</feature>
<keyword evidence="9 10" id="KW-0472">Membrane</keyword>
<feature type="transmembrane region" description="Helical" evidence="10">
    <location>
        <begin position="282"/>
        <end position="305"/>
    </location>
</feature>
<accession>A0A9P8PIJ6</accession>
<dbReference type="Proteomes" id="UP000769528">
    <property type="component" value="Unassembled WGS sequence"/>
</dbReference>
<evidence type="ECO:0000256" key="10">
    <source>
        <dbReference type="RuleBase" id="RU365028"/>
    </source>
</evidence>
<evidence type="ECO:0000256" key="8">
    <source>
        <dbReference type="ARBA" id="ARBA00023065"/>
    </source>
</evidence>
<dbReference type="PANTHER" id="PTHR31503:SF22">
    <property type="entry name" value="VACUOLAR CALCIUM ION TRANSPORTER"/>
    <property type="match status" value="1"/>
</dbReference>
<feature type="domain" description="Sodium/calcium exchanger membrane region" evidence="11">
    <location>
        <begin position="248"/>
        <end position="391"/>
    </location>
</feature>
<dbReference type="GO" id="GO:0006874">
    <property type="term" value="P:intracellular calcium ion homeostasis"/>
    <property type="evidence" value="ECO:0007669"/>
    <property type="project" value="TreeGrafter"/>
</dbReference>
<dbReference type="InterPro" id="IPR044880">
    <property type="entry name" value="NCX_ion-bd_dom_sf"/>
</dbReference>
<keyword evidence="6 10" id="KW-0106">Calcium</keyword>
<keyword evidence="7 10" id="KW-1133">Transmembrane helix</keyword>
<keyword evidence="3 10" id="KW-0813">Transport</keyword>
<dbReference type="FunFam" id="1.20.1420.30:FF:000011">
    <property type="entry name" value="Vacuolar calcium ion transporter"/>
    <property type="match status" value="1"/>
</dbReference>
<evidence type="ECO:0000256" key="3">
    <source>
        <dbReference type="ARBA" id="ARBA00022448"/>
    </source>
</evidence>
<feature type="transmembrane region" description="Helical" evidence="10">
    <location>
        <begin position="345"/>
        <end position="366"/>
    </location>
</feature>
<feature type="transmembrane region" description="Helical" evidence="10">
    <location>
        <begin position="150"/>
        <end position="170"/>
    </location>
</feature>
<keyword evidence="8 10" id="KW-0406">Ion transport</keyword>